<dbReference type="Proteomes" id="UP000377224">
    <property type="component" value="Unassembled WGS sequence"/>
</dbReference>
<proteinExistence type="predicted"/>
<dbReference type="EMBL" id="CABVIN010000003">
    <property type="protein sequence ID" value="VVP05377.1"/>
    <property type="molecule type" value="Genomic_DNA"/>
</dbReference>
<dbReference type="Pfam" id="PF12919">
    <property type="entry name" value="TcdA_TcdB"/>
    <property type="match status" value="1"/>
</dbReference>
<organism evidence="3 4">
    <name type="scientific">Pseudomonas fluorescens</name>
    <dbReference type="NCBI Taxonomy" id="294"/>
    <lineage>
        <taxon>Bacteria</taxon>
        <taxon>Pseudomonadati</taxon>
        <taxon>Pseudomonadota</taxon>
        <taxon>Gammaproteobacteria</taxon>
        <taxon>Pseudomonadales</taxon>
        <taxon>Pseudomonadaceae</taxon>
        <taxon>Pseudomonas</taxon>
    </lineage>
</organism>
<dbReference type="InterPro" id="IPR024770">
    <property type="entry name" value="TcdA/TcdB_cat"/>
</dbReference>
<reference evidence="3 4" key="1">
    <citation type="submission" date="2019-09" db="EMBL/GenBank/DDBJ databases">
        <authorList>
            <person name="Chandra G."/>
            <person name="Truman W A."/>
        </authorList>
    </citation>
    <scope>NUCLEOTIDE SEQUENCE [LARGE SCALE GENOMIC DNA]</scope>
    <source>
        <strain evidence="3">PS896</strain>
    </source>
</reference>
<dbReference type="CDD" id="cd20495">
    <property type="entry name" value="C58_PaToxP-like"/>
    <property type="match status" value="1"/>
</dbReference>
<evidence type="ECO:0000259" key="1">
    <source>
        <dbReference type="Pfam" id="PF12919"/>
    </source>
</evidence>
<evidence type="ECO:0000259" key="2">
    <source>
        <dbReference type="Pfam" id="PF12920"/>
    </source>
</evidence>
<dbReference type="SUPFAM" id="SSF53448">
    <property type="entry name" value="Nucleotide-diphospho-sugar transferases"/>
    <property type="match status" value="1"/>
</dbReference>
<gene>
    <name evidence="3" type="ORF">PS896_03052</name>
</gene>
<accession>A0A5E7L0N0</accession>
<dbReference type="InterPro" id="IPR029044">
    <property type="entry name" value="Nucleotide-diphossugar_trans"/>
</dbReference>
<dbReference type="InterPro" id="IPR024769">
    <property type="entry name" value="TcdA/TcdB_pore_forming"/>
</dbReference>
<dbReference type="Pfam" id="PF12920">
    <property type="entry name" value="TcdA_TcdB_pore"/>
    <property type="match status" value="1"/>
</dbReference>
<dbReference type="RefSeq" id="WP_150647825.1">
    <property type="nucleotide sequence ID" value="NZ_CABVIN010000003.1"/>
</dbReference>
<evidence type="ECO:0000313" key="3">
    <source>
        <dbReference type="EMBL" id="VVP05377.1"/>
    </source>
</evidence>
<dbReference type="GO" id="GO:0016757">
    <property type="term" value="F:glycosyltransferase activity"/>
    <property type="evidence" value="ECO:0007669"/>
    <property type="project" value="InterPro"/>
</dbReference>
<sequence length="2334" mass="255352">MNSKDYGLLPGSEFSAAFKRADLESIAGNLRDDLAREQLLRYYNGAVAAADWSEQLTAIRLLKEFVESNLSDISDAHLKKLSGNLTDYHARLATTVHLLSSGKPVARKLHFVWVGGGIGAIQGDYINVWKQMTDADGYRLNLWYDSDGLLAHETNKIIVESAKAQVAKLVSEDAAMKSARLGKLYVERARVLRQQMFEHIQKATATGGSADQARINLLVSAYGQDEARLNTLKARNLQSLETVAANGIALRDIRSELSNQPLFEVYERELSCRGNLAAASDITRLQAVHFESGTYLDADLLPSLHKNIAGMDLSGFDIETRMGITQILLDSNPQILPNRSAPYADLRFKVPEHVKNALIEFAGTAPSLKDIFAPFNDVVVSQHGVRVGNKNSADLKSSPFNGLSNAMLSGHAGSAAIVGIIDKIRSNYAFLDRVEVLARQGNISLTDSAAFSNLIISEMEKIYGSLSTWGDELIVRNRFLQAVAEYDADGIKFGAQSAITMSGPTAVSQGLSDYVNEKALAEARQQISDRVDLRDGFNLATEEETHHSWKDNAKTESAWFELETSRIADGAYKNRYLGNVDELLKGQTLTFKQGWPVMEGKPVLLTSVLQQLLDSLGEPFVRAMNDRLTGDIAFNAPFSVDFETRQQILQQPTVELPPSTGAESLGNLNEALARIAAGKLPVDQLSPLHRVMFGGLFGATTLDQNGFADTWKTTVDFAEKTRDRGLFARYDVIEQTLLKRYTAPTEFSTSRVGTGESNSRVLKAQAFAKPMSVRQWREHLSQVEAVAKKEQRASILTRGNAVRELFFQAGANSAKQFPQGLLVQGAGDPGRRCYPLALAMAAALEKGTAAERALIGKLALANIAPDSAETHALLHVLDELRGIPMAQFGEKRPAVNLDAVIQALDAKTSGGSLLLNTENHSMLVSKVAGADETSYRFYDPNFGLYAFSRIDELHKAIQGFLQDEVVSRLYGVADGSGATFDVVDLNGVNIADTALPSKVSVGNLLSNDPVAGVTPVEPWRHHAQLRLRSLSENARLGQAFAIADAGKWTRIIKGATDQLHEKHQLSRDFVPVFESLKPAAQGRSEITLVNAKDPQQTRTVLTDDKRLSGIKSYLSDSFEELSGRGAGSSVVDPTDVGAVHTLNAGFAIQALLLGLKEAESAEGSTALTSAVRIHGYLSYAQLAHGLVADAVQLLGLVRHAFTDSVRVANTTSAIVGNALGNVLNEGVGNALQLASIGFDIYLLINAENDIQRAVFATQLAFDTAGLALGAGAFGASAAGAATAAAFLGGASVILGGLAIGIGALVEGFSARTERGKQIGRYLNRVNEAYRAKGYSVRGDTLFANPHAVYSQLNLRKGTITFGSQKIFAADDYSDLHPPKIDPDREHAFSIREALDLPEKFAISDKINVESVVLPSLPDCFLAYEFGGLPFSTTLREDLETALALEHDRYGKRQFWFSFYKVPTEYIIEKMVPNYVATTVSVVLGTQHRFLHVPTLPGEVHGYLSYDIDALGGHCSVTLAEGVKSLRLRVSTGEAMTWSLRAAWLNKSGVKIEGDVLQLGTINVQVPDKSVVFVQLDGHSYQVDWATGTLLLTELEAGPDEDGPMTRQRVRELARSSHLADGPTVIRNYPDALTGVRTSAWYDRGEDSFLLVRGLDPKHAADICMGPRIGQNIYYYCPADALIWRVDVVTGNIRSVFQLVRTELKAWITSIQEMPGGLLQVVRRIELDEDEFVKMTYLIEEDELSITGVSGHLSYHEGREIRSGTVFLDDFLSWYRLIPAASGVNDEHVTSAGWSRFITVDYMDYSSNAFSRVWVRSDDGRVFRPMLKEGNSNADAFDWALLDPQQPERDTVLFHHLRHRLLYRQRISAQDQSSVIFAQSILSLEVQQIHRRGRQYIALTDEGMVFRLNGAGERHLAGLGNDWLFARQERSGSSFRWWDSVLGTAAMWSAGAVEVGGISAASNHSPLYVVCLDQQLLIADTAGKSFGLLRQTVDKKAVLMIDWTTGRIYRQAFMSPHSLSAAFGAGTRLLRADLIPPMQRLLPQRTFAWAVPHASGLRARAHDHVLFDLFEGEPARIVGVENEFFDGVDSLQARERKLAQLVAGQHCAPYLTAGRVDDLCSWYDVDAGRLLSATAPGEDLPGYVGVANGQTLVLHDPQSRQLFSNRSEDGKLSDVWMTAQTVSRIANTLVIESGQSLGRIAPIPDGVDTLILRYAVDGADFFIDQRTWARLDCLIVDFDFPNALRSYLSFKLGSMEHWLVTQQDGHLLLTDADTGRSIVLRNVAAIGAESRKKVAFSIPLAGELALTIDLDQLMTALQEETPSELGELFSGSINV</sequence>
<feature type="domain" description="GT44" evidence="1">
    <location>
        <begin position="108"/>
        <end position="500"/>
    </location>
</feature>
<feature type="domain" description="TcdA/TcdB toxin pore forming" evidence="2">
    <location>
        <begin position="1053"/>
        <end position="1686"/>
    </location>
</feature>
<evidence type="ECO:0000313" key="4">
    <source>
        <dbReference type="Proteomes" id="UP000377224"/>
    </source>
</evidence>
<protein>
    <submittedName>
        <fullName evidence="3">Uncharacterized protein</fullName>
    </submittedName>
</protein>
<name>A0A5E7L0N0_PSEFL</name>
<dbReference type="Gene3D" id="3.90.550.20">
    <property type="match status" value="1"/>
</dbReference>